<name>A0ABU2G012_9EURY</name>
<sequence>MMVTTHAAAALLLFGAPASLLAPQFAAPALAGALLGGIAPDVDLFVGTHRKTLHFPVYASLAGVAAAVVAALVPSALTVAAATFLLGAGLHAASDWFGASDELRPWERTSSRAVYLHPAKRWLAPRHVVRYDGAPEDFLLTLAFSLPVAYLFDGPVRVVVGIGLLVAATYTLFRRRVPDVFGI</sequence>
<dbReference type="Proteomes" id="UP001254813">
    <property type="component" value="Unassembled WGS sequence"/>
</dbReference>
<feature type="transmembrane region" description="Helical" evidence="1">
    <location>
        <begin position="154"/>
        <end position="173"/>
    </location>
</feature>
<accession>A0ABU2G012</accession>
<dbReference type="GO" id="GO:0016787">
    <property type="term" value="F:hydrolase activity"/>
    <property type="evidence" value="ECO:0007669"/>
    <property type="project" value="UniProtKB-KW"/>
</dbReference>
<organism evidence="2 3">
    <name type="scientific">Halogeometricum luteum</name>
    <dbReference type="NCBI Taxonomy" id="2950537"/>
    <lineage>
        <taxon>Archaea</taxon>
        <taxon>Methanobacteriati</taxon>
        <taxon>Methanobacteriota</taxon>
        <taxon>Stenosarchaea group</taxon>
        <taxon>Halobacteria</taxon>
        <taxon>Halobacteriales</taxon>
        <taxon>Haloferacaceae</taxon>
        <taxon>Halogeometricum</taxon>
    </lineage>
</organism>
<reference evidence="2 3" key="1">
    <citation type="submission" date="2022-06" db="EMBL/GenBank/DDBJ databases">
        <title>Halogeometricum sp. a new haloarchaeum isolate from saline soil.</title>
        <authorList>
            <person name="Strakova D."/>
            <person name="Galisteo C."/>
            <person name="Sanchez-Porro C."/>
            <person name="Ventosa A."/>
        </authorList>
    </citation>
    <scope>NUCLEOTIDE SEQUENCE [LARGE SCALE GENOMIC DNA]</scope>
    <source>
        <strain evidence="3">S3BR25-2</strain>
    </source>
</reference>
<feature type="transmembrane region" description="Helical" evidence="1">
    <location>
        <begin position="55"/>
        <end position="73"/>
    </location>
</feature>
<dbReference type="EMBL" id="JAMQOQ010000002">
    <property type="protein sequence ID" value="MDS0294119.1"/>
    <property type="molecule type" value="Genomic_DNA"/>
</dbReference>
<proteinExistence type="predicted"/>
<keyword evidence="1" id="KW-0812">Transmembrane</keyword>
<keyword evidence="3" id="KW-1185">Reference proteome</keyword>
<comment type="caution">
    <text evidence="2">The sequence shown here is derived from an EMBL/GenBank/DDBJ whole genome shotgun (WGS) entry which is preliminary data.</text>
</comment>
<gene>
    <name evidence="2" type="ORF">NDI79_08035</name>
</gene>
<evidence type="ECO:0000256" key="1">
    <source>
        <dbReference type="SAM" id="Phobius"/>
    </source>
</evidence>
<protein>
    <submittedName>
        <fullName evidence="2">Metal-dependent hydrolase</fullName>
    </submittedName>
</protein>
<evidence type="ECO:0000313" key="2">
    <source>
        <dbReference type="EMBL" id="MDS0294119.1"/>
    </source>
</evidence>
<keyword evidence="1" id="KW-1133">Transmembrane helix</keyword>
<evidence type="ECO:0000313" key="3">
    <source>
        <dbReference type="Proteomes" id="UP001254813"/>
    </source>
</evidence>
<keyword evidence="1" id="KW-0472">Membrane</keyword>
<keyword evidence="2" id="KW-0378">Hydrolase</keyword>
<dbReference type="RefSeq" id="WP_310927964.1">
    <property type="nucleotide sequence ID" value="NZ_JAMQOQ010000002.1"/>
</dbReference>